<proteinExistence type="predicted"/>
<protein>
    <submittedName>
        <fullName evidence="2">Uncharacterized protein</fullName>
    </submittedName>
</protein>
<gene>
    <name evidence="2" type="ORF">GCM10022419_006400</name>
</gene>
<feature type="region of interest" description="Disordered" evidence="1">
    <location>
        <begin position="22"/>
        <end position="41"/>
    </location>
</feature>
<evidence type="ECO:0000256" key="1">
    <source>
        <dbReference type="SAM" id="MobiDB-lite"/>
    </source>
</evidence>
<evidence type="ECO:0000313" key="2">
    <source>
        <dbReference type="EMBL" id="GAA3530144.1"/>
    </source>
</evidence>
<comment type="caution">
    <text evidence="2">The sequence shown here is derived from an EMBL/GenBank/DDBJ whole genome shotgun (WGS) entry which is preliminary data.</text>
</comment>
<evidence type="ECO:0000313" key="3">
    <source>
        <dbReference type="Proteomes" id="UP001500630"/>
    </source>
</evidence>
<dbReference type="EMBL" id="BAABDQ010000001">
    <property type="protein sequence ID" value="GAA3530144.1"/>
    <property type="molecule type" value="Genomic_DNA"/>
</dbReference>
<sequence length="98" mass="10067">MPPAPAMTGCQPSRRPVSDAYVRHAGTGPDPTVKLSPTNMSTGATCRAGTAGVTGERAGVLPATAPLQPDSAIIAMTGAIRERRVRPRMTTSGTKLPI</sequence>
<reference evidence="3" key="1">
    <citation type="journal article" date="2019" name="Int. J. Syst. Evol. Microbiol.">
        <title>The Global Catalogue of Microorganisms (GCM) 10K type strain sequencing project: providing services to taxonomists for standard genome sequencing and annotation.</title>
        <authorList>
            <consortium name="The Broad Institute Genomics Platform"/>
            <consortium name="The Broad Institute Genome Sequencing Center for Infectious Disease"/>
            <person name="Wu L."/>
            <person name="Ma J."/>
        </authorList>
    </citation>
    <scope>NUCLEOTIDE SEQUENCE [LARGE SCALE GENOMIC DNA]</scope>
    <source>
        <strain evidence="3">JCM 17326</strain>
    </source>
</reference>
<name>A0ABP6V7D3_9ACTN</name>
<accession>A0ABP6V7D3</accession>
<organism evidence="2 3">
    <name type="scientific">Nonomuraea rosea</name>
    <dbReference type="NCBI Taxonomy" id="638574"/>
    <lineage>
        <taxon>Bacteria</taxon>
        <taxon>Bacillati</taxon>
        <taxon>Actinomycetota</taxon>
        <taxon>Actinomycetes</taxon>
        <taxon>Streptosporangiales</taxon>
        <taxon>Streptosporangiaceae</taxon>
        <taxon>Nonomuraea</taxon>
    </lineage>
</organism>
<keyword evidence="3" id="KW-1185">Reference proteome</keyword>
<dbReference type="Proteomes" id="UP001500630">
    <property type="component" value="Unassembled WGS sequence"/>
</dbReference>